<proteinExistence type="predicted"/>
<evidence type="ECO:0000313" key="2">
    <source>
        <dbReference type="Proteomes" id="UP001230649"/>
    </source>
</evidence>
<organism evidence="1 2">
    <name type="scientific">Naganishia adeliensis</name>
    <dbReference type="NCBI Taxonomy" id="92952"/>
    <lineage>
        <taxon>Eukaryota</taxon>
        <taxon>Fungi</taxon>
        <taxon>Dikarya</taxon>
        <taxon>Basidiomycota</taxon>
        <taxon>Agaricomycotina</taxon>
        <taxon>Tremellomycetes</taxon>
        <taxon>Filobasidiales</taxon>
        <taxon>Filobasidiaceae</taxon>
        <taxon>Naganishia</taxon>
    </lineage>
</organism>
<evidence type="ECO:0000313" key="1">
    <source>
        <dbReference type="EMBL" id="KAJ9097324.1"/>
    </source>
</evidence>
<gene>
    <name evidence="1" type="ORF">QFC20_006237</name>
</gene>
<comment type="caution">
    <text evidence="1">The sequence shown here is derived from an EMBL/GenBank/DDBJ whole genome shotgun (WGS) entry which is preliminary data.</text>
</comment>
<reference evidence="1" key="1">
    <citation type="submission" date="2023-04" db="EMBL/GenBank/DDBJ databases">
        <title>Draft Genome sequencing of Naganishia species isolated from polar environments using Oxford Nanopore Technology.</title>
        <authorList>
            <person name="Leo P."/>
            <person name="Venkateswaran K."/>
        </authorList>
    </citation>
    <scope>NUCLEOTIDE SEQUENCE</scope>
    <source>
        <strain evidence="1">MNA-CCFEE 5262</strain>
    </source>
</reference>
<dbReference type="Proteomes" id="UP001230649">
    <property type="component" value="Unassembled WGS sequence"/>
</dbReference>
<keyword evidence="2" id="KW-1185">Reference proteome</keyword>
<sequence>MGVKGLWDVLQPAAEAVPLTQLSLNAFKENKDGYRALRIGIDASLWVFHAKSVPQNGLNPFLRTIFFKTLKLLQYPVLLLFVFDGPYKPAMKRGNKVGGRFGRGDRESQQFKLLLDEMGLEYWDAPGEAEAELAQINRAGLVDAVLTDDVDALVFGATCVLRNPSRGLSGNASNLSSQLPLSESREDYQVYRKEEIENADLRKNKTGDEDFVAMDVDGMILLALLVGGDYHPAGMPSCGPKIAMGLVQAGLGKELLQAYRNLNLQEFETYLQSFIETLREELATNAHGFLPGKRKALASKIPPDFPSREVLEYYAKPKVSSADEAWPGFGKRIQGTAGAGFRGGRGDPRAWARACERFFEWGSKEEVGKRFRTLVWRGEIIQAVRQRLGAPTGDEDVSPGGEASQGARASGSTPPPPKARSKTTKTINSYFATQSRASGSAARTRSPLAGRYTINFPEPEMKDIHGKRVHIVTGHTAEYRVEFDPSEWNRLIQDSMDGTRLQSSELTAEERQALDMVAVPATGNSTSEHESSSALSDEDTSNAVTPKKARQRKQVDPELVGQVHFIKLGFPELEEQYEQKLREKEEASKTPKKRAAKASTQVPAKSPKKPAKSKAATSSQQSTVTGWFDSSKPPSQMRTPQKKGMANKTRPSQKDKAPIEIIDLSDSPDPEPTRVTRASPIGSSVIALGSSIIELGSSSPMSSRTAGKRADNFLPRPTNTGLSSDTSDDDESTDAETPEWLRKLTKSRPRADSPDITSKIRTRAKSRNVVSSPMAIDTPPRKKTPIREIEIQEDMASGATFVEEAEEYELTPTALPRGVRVTSRDLETGNVPVFEPEPSAFSDTNSMASLLRGVSEGTALQADKQSVPVRPSMARKKQSKSRPPPRLASEDHSHPTDLEAKSSSADKGAAAQSTLMGFFKPIAKPHIPAPKVKPTVYRLVEETEEAEYYMPDYA</sequence>
<dbReference type="EMBL" id="JASBWS010000105">
    <property type="protein sequence ID" value="KAJ9097324.1"/>
    <property type="molecule type" value="Genomic_DNA"/>
</dbReference>
<accession>A0ACC2VDT3</accession>
<name>A0ACC2VDT3_9TREE</name>
<protein>
    <submittedName>
        <fullName evidence="1">Uncharacterized protein</fullName>
    </submittedName>
</protein>